<protein>
    <submittedName>
        <fullName evidence="2">GNAT family protein</fullName>
    </submittedName>
</protein>
<dbReference type="SUPFAM" id="SSF55729">
    <property type="entry name" value="Acyl-CoA N-acyltransferases (Nat)"/>
    <property type="match status" value="1"/>
</dbReference>
<dbReference type="RefSeq" id="WP_343771903.1">
    <property type="nucleotide sequence ID" value="NZ_BAAADV010000001.1"/>
</dbReference>
<feature type="domain" description="N-acetyltransferase" evidence="1">
    <location>
        <begin position="12"/>
        <end position="166"/>
    </location>
</feature>
<keyword evidence="3" id="KW-1185">Reference proteome</keyword>
<gene>
    <name evidence="2" type="ORF">GCM10009020_01520</name>
</gene>
<evidence type="ECO:0000313" key="2">
    <source>
        <dbReference type="EMBL" id="GAA0661096.1"/>
    </source>
</evidence>
<dbReference type="Gene3D" id="3.40.630.30">
    <property type="match status" value="1"/>
</dbReference>
<name>A0AAV3T458_9EURY</name>
<dbReference type="EMBL" id="BAAADV010000001">
    <property type="protein sequence ID" value="GAA0661096.1"/>
    <property type="molecule type" value="Genomic_DNA"/>
</dbReference>
<dbReference type="AlphaFoldDB" id="A0AAV3T458"/>
<evidence type="ECO:0000259" key="1">
    <source>
        <dbReference type="PROSITE" id="PS51186"/>
    </source>
</evidence>
<accession>A0AAV3T458</accession>
<comment type="caution">
    <text evidence="2">The sequence shown here is derived from an EMBL/GenBank/DDBJ whole genome shotgun (WGS) entry which is preliminary data.</text>
</comment>
<dbReference type="InterPro" id="IPR000182">
    <property type="entry name" value="GNAT_dom"/>
</dbReference>
<dbReference type="PANTHER" id="PTHR43415">
    <property type="entry name" value="SPERMIDINE N(1)-ACETYLTRANSFERASE"/>
    <property type="match status" value="1"/>
</dbReference>
<dbReference type="PROSITE" id="PS51186">
    <property type="entry name" value="GNAT"/>
    <property type="match status" value="1"/>
</dbReference>
<dbReference type="Proteomes" id="UP001500420">
    <property type="component" value="Unassembled WGS sequence"/>
</dbReference>
<proteinExistence type="predicted"/>
<evidence type="ECO:0000313" key="3">
    <source>
        <dbReference type="Proteomes" id="UP001500420"/>
    </source>
</evidence>
<dbReference type="GO" id="GO:0016747">
    <property type="term" value="F:acyltransferase activity, transferring groups other than amino-acyl groups"/>
    <property type="evidence" value="ECO:0007669"/>
    <property type="project" value="InterPro"/>
</dbReference>
<organism evidence="2 3">
    <name type="scientific">Natronoarchaeum mannanilyticum</name>
    <dbReference type="NCBI Taxonomy" id="926360"/>
    <lineage>
        <taxon>Archaea</taxon>
        <taxon>Methanobacteriati</taxon>
        <taxon>Methanobacteriota</taxon>
        <taxon>Stenosarchaea group</taxon>
        <taxon>Halobacteria</taxon>
        <taxon>Halobacteriales</taxon>
        <taxon>Natronoarchaeaceae</taxon>
    </lineage>
</organism>
<dbReference type="Pfam" id="PF13302">
    <property type="entry name" value="Acetyltransf_3"/>
    <property type="match status" value="1"/>
</dbReference>
<dbReference type="CDD" id="cd04301">
    <property type="entry name" value="NAT_SF"/>
    <property type="match status" value="1"/>
</dbReference>
<reference evidence="2 3" key="1">
    <citation type="journal article" date="2019" name="Int. J. Syst. Evol. Microbiol.">
        <title>The Global Catalogue of Microorganisms (GCM) 10K type strain sequencing project: providing services to taxonomists for standard genome sequencing and annotation.</title>
        <authorList>
            <consortium name="The Broad Institute Genomics Platform"/>
            <consortium name="The Broad Institute Genome Sequencing Center for Infectious Disease"/>
            <person name="Wu L."/>
            <person name="Ma J."/>
        </authorList>
    </citation>
    <scope>NUCLEOTIDE SEQUENCE [LARGE SCALE GENOMIC DNA]</scope>
    <source>
        <strain evidence="2 3">JCM 16328</strain>
    </source>
</reference>
<sequence>MPGPKFLTGEAVSLRPIEDEDVGFLRDGVNDPAIWRAMERATPASGAEQRETVAELRENDATVPFLVTTRQSRVGFVSLTELNDNWGNAALSFWIAPDQQGEGYGAEAVALAVEYAFEHRRLHKLIAHTIALNDASIGLLESIGFEREGRHRDEAFVDGEYHDLLAFGLLEDEWCEDRSAATDS</sequence>
<dbReference type="InterPro" id="IPR016181">
    <property type="entry name" value="Acyl_CoA_acyltransferase"/>
</dbReference>
<dbReference type="PANTHER" id="PTHR43415:SF3">
    <property type="entry name" value="GNAT-FAMILY ACETYLTRANSFERASE"/>
    <property type="match status" value="1"/>
</dbReference>